<evidence type="ECO:0000313" key="2">
    <source>
        <dbReference type="EMBL" id="AOP50627.1"/>
    </source>
</evidence>
<dbReference type="Proteomes" id="UP000094094">
    <property type="component" value="Chromosome"/>
</dbReference>
<accession>A0A1D7VV47</accession>
<gene>
    <name evidence="2" type="ORF">SL103_34150</name>
</gene>
<dbReference type="RefSeq" id="WP_069572854.1">
    <property type="nucleotide sequence ID" value="NZ_CP017157.1"/>
</dbReference>
<keyword evidence="1" id="KW-0175">Coiled coil</keyword>
<feature type="coiled-coil region" evidence="1">
    <location>
        <begin position="63"/>
        <end position="94"/>
    </location>
</feature>
<dbReference type="AlphaFoldDB" id="A0A1D7VV47"/>
<name>A0A1D7VV47_9ACTN</name>
<dbReference type="KEGG" id="slc:SL103_34150"/>
<keyword evidence="3" id="KW-1185">Reference proteome</keyword>
<dbReference type="EMBL" id="CP017157">
    <property type="protein sequence ID" value="AOP50627.1"/>
    <property type="molecule type" value="Genomic_DNA"/>
</dbReference>
<dbReference type="OrthoDB" id="4313118at2"/>
<reference evidence="2 3" key="1">
    <citation type="submission" date="2016-09" db="EMBL/GenBank/DDBJ databases">
        <title>Complete genome sequencing of Streptomyces lydicus 103 and metabolic pathways analysis of antibiotic biosynthesis.</title>
        <authorList>
            <person name="Jia N."/>
            <person name="Ding M.-Z."/>
            <person name="Gao F."/>
            <person name="Yuan Y.-J."/>
        </authorList>
    </citation>
    <scope>NUCLEOTIDE SEQUENCE [LARGE SCALE GENOMIC DNA]</scope>
    <source>
        <strain evidence="2 3">103</strain>
    </source>
</reference>
<organism evidence="2 3">
    <name type="scientific">Streptomyces lydicus</name>
    <dbReference type="NCBI Taxonomy" id="47763"/>
    <lineage>
        <taxon>Bacteria</taxon>
        <taxon>Bacillati</taxon>
        <taxon>Actinomycetota</taxon>
        <taxon>Actinomycetes</taxon>
        <taxon>Kitasatosporales</taxon>
        <taxon>Streptomycetaceae</taxon>
        <taxon>Streptomyces</taxon>
    </lineage>
</organism>
<evidence type="ECO:0000256" key="1">
    <source>
        <dbReference type="SAM" id="Coils"/>
    </source>
</evidence>
<protein>
    <submittedName>
        <fullName evidence="2">Uncharacterized protein</fullName>
    </submittedName>
</protein>
<sequence length="178" mass="19013">MIRLVTRTRLARLAAGADAARARTCEVQGQADAAYSSHIREVFALTARAEAAEKDAATADLGARLLQSVLEDTSTELTQAREELAAMARRLEELSEPPVDASVVLLLYYGEPHSIHPDKPTAYAYAATLGAPLNGWRLADERPAAAVTWRCVPFIYDAARDHFRSVAAPAVAPSGGAA</sequence>
<proteinExistence type="predicted"/>
<evidence type="ECO:0000313" key="3">
    <source>
        <dbReference type="Proteomes" id="UP000094094"/>
    </source>
</evidence>